<dbReference type="InterPro" id="IPR005025">
    <property type="entry name" value="FMN_Rdtase-like_dom"/>
</dbReference>
<reference evidence="4" key="2">
    <citation type="submission" date="2020-09" db="EMBL/GenBank/DDBJ databases">
        <authorList>
            <person name="Sun Q."/>
            <person name="Zhou Y."/>
        </authorList>
    </citation>
    <scope>NUCLEOTIDE SEQUENCE</scope>
    <source>
        <strain evidence="4">CGMCC 1.15725</strain>
    </source>
</reference>
<dbReference type="RefSeq" id="WP_189047437.1">
    <property type="nucleotide sequence ID" value="NZ_BMJQ01000008.1"/>
</dbReference>
<proteinExistence type="predicted"/>
<evidence type="ECO:0000313" key="5">
    <source>
        <dbReference type="Proteomes" id="UP000646365"/>
    </source>
</evidence>
<dbReference type="AlphaFoldDB" id="A0A8J2YUK7"/>
<dbReference type="Pfam" id="PF03358">
    <property type="entry name" value="FMN_red"/>
    <property type="match status" value="1"/>
</dbReference>
<dbReference type="GO" id="GO:0016491">
    <property type="term" value="F:oxidoreductase activity"/>
    <property type="evidence" value="ECO:0007669"/>
    <property type="project" value="InterPro"/>
</dbReference>
<dbReference type="Proteomes" id="UP000646365">
    <property type="component" value="Unassembled WGS sequence"/>
</dbReference>
<dbReference type="InterPro" id="IPR029039">
    <property type="entry name" value="Flavoprotein-like_sf"/>
</dbReference>
<reference evidence="4" key="1">
    <citation type="journal article" date="2014" name="Int. J. Syst. Evol. Microbiol.">
        <title>Complete genome sequence of Corynebacterium casei LMG S-19264T (=DSM 44701T), isolated from a smear-ripened cheese.</title>
        <authorList>
            <consortium name="US DOE Joint Genome Institute (JGI-PGF)"/>
            <person name="Walter F."/>
            <person name="Albersmeier A."/>
            <person name="Kalinowski J."/>
            <person name="Ruckert C."/>
        </authorList>
    </citation>
    <scope>NUCLEOTIDE SEQUENCE</scope>
    <source>
        <strain evidence="4">CGMCC 1.15725</strain>
    </source>
</reference>
<keyword evidence="1" id="KW-0285">Flavoprotein</keyword>
<accession>A0A8J2YUK7</accession>
<keyword evidence="2" id="KW-0288">FMN</keyword>
<evidence type="ECO:0000256" key="2">
    <source>
        <dbReference type="ARBA" id="ARBA00022643"/>
    </source>
</evidence>
<keyword evidence="5" id="KW-1185">Reference proteome</keyword>
<gene>
    <name evidence="4" type="ORF">GCM10011611_31590</name>
</gene>
<feature type="domain" description="NADPH-dependent FMN reductase-like" evidence="3">
    <location>
        <begin position="8"/>
        <end position="127"/>
    </location>
</feature>
<evidence type="ECO:0000256" key="1">
    <source>
        <dbReference type="ARBA" id="ARBA00022630"/>
    </source>
</evidence>
<dbReference type="PANTHER" id="PTHR43278:SF4">
    <property type="entry name" value="NAD(P)H-DEPENDENT FMN-CONTAINING OXIDOREDUCTASE YWQN-RELATED"/>
    <property type="match status" value="1"/>
</dbReference>
<protein>
    <submittedName>
        <fullName evidence="4">Flavodoxin</fullName>
    </submittedName>
</protein>
<organism evidence="4 5">
    <name type="scientific">Aliidongia dinghuensis</name>
    <dbReference type="NCBI Taxonomy" id="1867774"/>
    <lineage>
        <taxon>Bacteria</taxon>
        <taxon>Pseudomonadati</taxon>
        <taxon>Pseudomonadota</taxon>
        <taxon>Alphaproteobacteria</taxon>
        <taxon>Rhodospirillales</taxon>
        <taxon>Dongiaceae</taxon>
        <taxon>Aliidongia</taxon>
    </lineage>
</organism>
<dbReference type="InterPro" id="IPR051796">
    <property type="entry name" value="ISF_SsuE-like"/>
</dbReference>
<evidence type="ECO:0000313" key="4">
    <source>
        <dbReference type="EMBL" id="GGF23166.1"/>
    </source>
</evidence>
<comment type="caution">
    <text evidence="4">The sequence shown here is derived from an EMBL/GenBank/DDBJ whole genome shotgun (WGS) entry which is preliminary data.</text>
</comment>
<evidence type="ECO:0000259" key="3">
    <source>
        <dbReference type="Pfam" id="PF03358"/>
    </source>
</evidence>
<dbReference type="Gene3D" id="3.40.50.360">
    <property type="match status" value="1"/>
</dbReference>
<dbReference type="EMBL" id="BMJQ01000008">
    <property type="protein sequence ID" value="GGF23166.1"/>
    <property type="molecule type" value="Genomic_DNA"/>
</dbReference>
<dbReference type="SUPFAM" id="SSF52218">
    <property type="entry name" value="Flavoproteins"/>
    <property type="match status" value="1"/>
</dbReference>
<dbReference type="PANTHER" id="PTHR43278">
    <property type="entry name" value="NAD(P)H-DEPENDENT FMN-CONTAINING OXIDOREDUCTASE YWQN-RELATED"/>
    <property type="match status" value="1"/>
</dbReference>
<sequence length="187" mass="20698">MSERSFTFLIGSGRRDGNSERLARRAAEALSSSIEQRWLHLLDLPLAPFADLRHGDSPFPPPAGHEQTLLDATLQPTDLVFVAPLYWYGLPAATKLYLDYWSAWLRLPGCDFKGRMAQKTFWAVTAISDDEDRMAAPLIGSLELTAGYLGARWGGALLGHGNRPGDVLHDARAVEQARTFFTEARDA</sequence>
<name>A0A8J2YUK7_9PROT</name>